<dbReference type="AlphaFoldDB" id="A0AAV7FBM6"/>
<dbReference type="InterPro" id="IPR013783">
    <property type="entry name" value="Ig-like_fold"/>
</dbReference>
<evidence type="ECO:0000313" key="4">
    <source>
        <dbReference type="Proteomes" id="UP000825729"/>
    </source>
</evidence>
<evidence type="ECO:0000256" key="1">
    <source>
        <dbReference type="PROSITE-ProRule" id="PRU00087"/>
    </source>
</evidence>
<comment type="caution">
    <text evidence="3">The sequence shown here is derived from an EMBL/GenBank/DDBJ whole genome shotgun (WGS) entry which is preliminary data.</text>
</comment>
<reference evidence="3 4" key="1">
    <citation type="submission" date="2021-07" db="EMBL/GenBank/DDBJ databases">
        <title>The Aristolochia fimbriata genome: insights into angiosperm evolution, floral development and chemical biosynthesis.</title>
        <authorList>
            <person name="Jiao Y."/>
        </authorList>
    </citation>
    <scope>NUCLEOTIDE SEQUENCE [LARGE SCALE GENOMIC DNA]</scope>
    <source>
        <strain evidence="3">IBCAS-2021</strain>
        <tissue evidence="3">Leaf</tissue>
    </source>
</reference>
<feature type="compositionally biased region" description="Polar residues" evidence="2">
    <location>
        <begin position="225"/>
        <end position="237"/>
    </location>
</feature>
<proteinExistence type="predicted"/>
<dbReference type="PANTHER" id="PTHR35124">
    <property type="entry name" value="CYTOCHROME P450 FAMILY PROTEIN"/>
    <property type="match status" value="1"/>
</dbReference>
<name>A0AAV7FBM6_ARIFI</name>
<protein>
    <submittedName>
        <fullName evidence="3">Uncharacterized protein</fullName>
    </submittedName>
</protein>
<dbReference type="Gene3D" id="2.60.40.10">
    <property type="entry name" value="Immunoglobulins"/>
    <property type="match status" value="1"/>
</dbReference>
<feature type="repeat" description="Filamin" evidence="1">
    <location>
        <begin position="303"/>
        <end position="413"/>
    </location>
</feature>
<dbReference type="EMBL" id="JAINDJ010000002">
    <property type="protein sequence ID" value="KAG9457999.1"/>
    <property type="molecule type" value="Genomic_DNA"/>
</dbReference>
<evidence type="ECO:0000256" key="2">
    <source>
        <dbReference type="SAM" id="MobiDB-lite"/>
    </source>
</evidence>
<evidence type="ECO:0000313" key="3">
    <source>
        <dbReference type="EMBL" id="KAG9457999.1"/>
    </source>
</evidence>
<dbReference type="Proteomes" id="UP000825729">
    <property type="component" value="Unassembled WGS sequence"/>
</dbReference>
<dbReference type="PANTHER" id="PTHR35124:SF1">
    <property type="entry name" value="CYTOCHROME P450 FAMILY PROTEIN"/>
    <property type="match status" value="1"/>
</dbReference>
<feature type="region of interest" description="Disordered" evidence="2">
    <location>
        <begin position="225"/>
        <end position="269"/>
    </location>
</feature>
<organism evidence="3 4">
    <name type="scientific">Aristolochia fimbriata</name>
    <name type="common">White veined hardy Dutchman's pipe vine</name>
    <dbReference type="NCBI Taxonomy" id="158543"/>
    <lineage>
        <taxon>Eukaryota</taxon>
        <taxon>Viridiplantae</taxon>
        <taxon>Streptophyta</taxon>
        <taxon>Embryophyta</taxon>
        <taxon>Tracheophyta</taxon>
        <taxon>Spermatophyta</taxon>
        <taxon>Magnoliopsida</taxon>
        <taxon>Magnoliidae</taxon>
        <taxon>Piperales</taxon>
        <taxon>Aristolochiaceae</taxon>
        <taxon>Aristolochia</taxon>
    </lineage>
</organism>
<sequence>MELTALDPISRNCFQSKVTGLFCNSGIHSLLELVVMSCLGAIIHRSHNTLDFRRHLILIDAGARHGGSAERWDMALRWRSVVVATRHSTTTTTTNPNLFNLYPFRSENRKISFCASREDVMGNGCSLTASFNQCSQMPEKGSFAVPVTGRQKRSLPTIVLCLFFTMIVVWSIDSCTVRNGVRSRQNGLAYLGLNLPPYSAASYSAVSYSNDSAQPVGIHVSASNISTHDVHNATRSPKGSAPAPQKSIQERNDKPQSDPIASDSGNASITTTKKTTVADWISAKLEKNYSSNIVERWLEPGGEPCKDGKTTDIKIPGLDDGGFLELSTGDIHEFTFETYAEDGTRRCLGGDYFETDISGERWKSRPPVKDLGNGSYSFSFQVHPDFAGEYNLTVVLLFRSFLGLKFSPMRFAYRKELRNIPIRLRRGSVQLPEIGMCRKSDFDREVWSGRWTRHGRNDSCQIENDGRYKCLAADYPCESPWCRGPLGSLESNGWVYSAHCSFKLFTGDEAWNCLKDRWIFFWGDSNHVDTIRNILNFILYHPEIEAVPRRFDRNYTNPRNPSQTVRITSIFNGHWNDTKNYEGLNSLQDEGFRELLKKYFNEETVPDVMIMNSGLHDGVHWRSLRKYIAGTEYAAKFWEEMMRSVVGRGKKRPEFIYRTTVATGGYARDLAFNPSKIEVFNLVLLEKLRERGLIDGVIDNFDMTFPWHFDNRCNDGMTETTIQSISSCYLVDRLCWEAKVEDTTTPAPISGICHFQRWEIELLGERVQIWDGPAEWRAQSGAAIFDF</sequence>
<accession>A0AAV7FBM6</accession>
<dbReference type="PROSITE" id="PS50194">
    <property type="entry name" value="FILAMIN_REPEAT"/>
    <property type="match status" value="1"/>
</dbReference>
<dbReference type="InterPro" id="IPR017868">
    <property type="entry name" value="Filamin/ABP280_repeat-like"/>
</dbReference>
<keyword evidence="4" id="KW-1185">Reference proteome</keyword>
<gene>
    <name evidence="3" type="ORF">H6P81_002507</name>
</gene>